<evidence type="ECO:0000313" key="3">
    <source>
        <dbReference type="Proteomes" id="UP000315750"/>
    </source>
</evidence>
<organism evidence="2 3">
    <name type="scientific">Aeoliella mucimassa</name>
    <dbReference type="NCBI Taxonomy" id="2527972"/>
    <lineage>
        <taxon>Bacteria</taxon>
        <taxon>Pseudomonadati</taxon>
        <taxon>Planctomycetota</taxon>
        <taxon>Planctomycetia</taxon>
        <taxon>Pirellulales</taxon>
        <taxon>Lacipirellulaceae</taxon>
        <taxon>Aeoliella</taxon>
    </lineage>
</organism>
<dbReference type="AlphaFoldDB" id="A0A518AVZ2"/>
<proteinExistence type="predicted"/>
<dbReference type="KEGG" id="amuc:Pan181_51220"/>
<dbReference type="Gene3D" id="2.50.20.10">
    <property type="entry name" value="Lipoprotein localisation LolA/LolB/LppX"/>
    <property type="match status" value="1"/>
</dbReference>
<evidence type="ECO:0000256" key="1">
    <source>
        <dbReference type="SAM" id="SignalP"/>
    </source>
</evidence>
<keyword evidence="1" id="KW-0732">Signal</keyword>
<dbReference type="OrthoDB" id="243478at2"/>
<dbReference type="RefSeq" id="WP_145251406.1">
    <property type="nucleotide sequence ID" value="NZ_CP036278.1"/>
</dbReference>
<gene>
    <name evidence="2" type="ORF">Pan181_51220</name>
</gene>
<keyword evidence="3" id="KW-1185">Reference proteome</keyword>
<dbReference type="EMBL" id="CP036278">
    <property type="protein sequence ID" value="QDU58882.1"/>
    <property type="molecule type" value="Genomic_DNA"/>
</dbReference>
<feature type="chain" id="PRO_5021974684" description="TIGR03009 domain-containing protein" evidence="1">
    <location>
        <begin position="23"/>
        <end position="343"/>
    </location>
</feature>
<evidence type="ECO:0008006" key="4">
    <source>
        <dbReference type="Google" id="ProtNLM"/>
    </source>
</evidence>
<dbReference type="Proteomes" id="UP000315750">
    <property type="component" value="Chromosome"/>
</dbReference>
<evidence type="ECO:0000313" key="2">
    <source>
        <dbReference type="EMBL" id="QDU58882.1"/>
    </source>
</evidence>
<reference evidence="2 3" key="1">
    <citation type="submission" date="2019-02" db="EMBL/GenBank/DDBJ databases">
        <title>Deep-cultivation of Planctomycetes and their phenomic and genomic characterization uncovers novel biology.</title>
        <authorList>
            <person name="Wiegand S."/>
            <person name="Jogler M."/>
            <person name="Boedeker C."/>
            <person name="Pinto D."/>
            <person name="Vollmers J."/>
            <person name="Rivas-Marin E."/>
            <person name="Kohn T."/>
            <person name="Peeters S.H."/>
            <person name="Heuer A."/>
            <person name="Rast P."/>
            <person name="Oberbeckmann S."/>
            <person name="Bunk B."/>
            <person name="Jeske O."/>
            <person name="Meyerdierks A."/>
            <person name="Storesund J.E."/>
            <person name="Kallscheuer N."/>
            <person name="Luecker S."/>
            <person name="Lage O.M."/>
            <person name="Pohl T."/>
            <person name="Merkel B.J."/>
            <person name="Hornburger P."/>
            <person name="Mueller R.-W."/>
            <person name="Bruemmer F."/>
            <person name="Labrenz M."/>
            <person name="Spormann A.M."/>
            <person name="Op den Camp H."/>
            <person name="Overmann J."/>
            <person name="Amann R."/>
            <person name="Jetten M.S.M."/>
            <person name="Mascher T."/>
            <person name="Medema M.H."/>
            <person name="Devos D.P."/>
            <person name="Kaster A.-K."/>
            <person name="Ovreas L."/>
            <person name="Rohde M."/>
            <person name="Galperin M.Y."/>
            <person name="Jogler C."/>
        </authorList>
    </citation>
    <scope>NUCLEOTIDE SEQUENCE [LARGE SCALE GENOMIC DNA]</scope>
    <source>
        <strain evidence="2 3">Pan181</strain>
    </source>
</reference>
<name>A0A518AVZ2_9BACT</name>
<feature type="signal peptide" evidence="1">
    <location>
        <begin position="1"/>
        <end position="22"/>
    </location>
</feature>
<sequence length="343" mass="38363" precursor="true">MPRPKTIVLTALLSMCCATLFAQQPGTTIPARTQTQPAVQPQGVQPQAGQTLPGAPMPPFVVPVEHQRWLDQVLAKWESDSNQVKNFSCEFERARYNINGPDPNRVSLFAKEKGKLSYHKPDKGSFEIVESLVWMPKSRPATDPNQPVQPQPQQPLGEYAKPVDNKGNELPGEHWVSNGKNIYQYRTHTDPKQLVVTPIPPDLQGENIVEGPLPFLFGAKAADLKERFWFEPAKDLCRDGYIGLHAKPKRQADAAEYSDVWVALRNEPGKPLMPAGIRIVYPSDPRQPMWDQFVFDLEGSNVNSMLASAMNSLFSEPTTPFGWKRVVEQMPQQAQASSGTQRQ</sequence>
<accession>A0A518AVZ2</accession>
<protein>
    <recommendedName>
        <fullName evidence="4">TIGR03009 domain-containing protein</fullName>
    </recommendedName>
</protein>